<name>A0A2G1BRJ1_9FLAO</name>
<dbReference type="EMBL" id="PDUU01000013">
    <property type="protein sequence ID" value="PHN96683.1"/>
    <property type="molecule type" value="Genomic_DNA"/>
</dbReference>
<dbReference type="AlphaFoldDB" id="A0A2G1BRJ1"/>
<reference evidence="2 3" key="1">
    <citation type="journal article" date="2016" name="Nat. Commun.">
        <title>Microbial interactions lead to rapid micro-scale successions on model marine particles.</title>
        <authorList>
            <person name="Datta M.S."/>
            <person name="Sliwerska E."/>
            <person name="Gore J."/>
            <person name="Polz M.F."/>
            <person name="Cordero O.X."/>
        </authorList>
    </citation>
    <scope>NUCLEOTIDE SEQUENCE [LARGE SCALE GENOMIC DNA]</scope>
    <source>
        <strain evidence="2 3">4G03</strain>
    </source>
</reference>
<reference evidence="1 4" key="3">
    <citation type="submission" date="2023-07" db="EMBL/GenBank/DDBJ databases">
        <title>Genome content predicts the carbon catabolic preferences of heterotrophic bacteria.</title>
        <authorList>
            <person name="Gralka M."/>
        </authorList>
    </citation>
    <scope>NUCLEOTIDE SEQUENCE [LARGE SCALE GENOMIC DNA]</scope>
    <source>
        <strain evidence="1 4">4G03</strain>
    </source>
</reference>
<reference evidence="2" key="2">
    <citation type="submission" date="2017-10" db="EMBL/GenBank/DDBJ databases">
        <authorList>
            <person name="Enke T.N."/>
            <person name="Cordero O.X."/>
        </authorList>
    </citation>
    <scope>NUCLEOTIDE SEQUENCE</scope>
    <source>
        <strain evidence="2">4G03</strain>
    </source>
</reference>
<evidence type="ECO:0000313" key="2">
    <source>
        <dbReference type="EMBL" id="PHN96683.1"/>
    </source>
</evidence>
<keyword evidence="4" id="KW-1185">Reference proteome</keyword>
<proteinExistence type="predicted"/>
<protein>
    <submittedName>
        <fullName evidence="2">Phosphoribosylpyrophosphate synthetase</fullName>
    </submittedName>
</protein>
<dbReference type="EMBL" id="JAUYVU010000009">
    <property type="protein sequence ID" value="MDP2542179.1"/>
    <property type="molecule type" value="Genomic_DNA"/>
</dbReference>
<comment type="caution">
    <text evidence="2">The sequence shown here is derived from an EMBL/GenBank/DDBJ whole genome shotgun (WGS) entry which is preliminary data.</text>
</comment>
<sequence>MYTYDTLSEALKDLQKRGFTLDFNLKEKEIESKNTKEIFSPDTFEVVEVYRFEGMSSAGDNSVVYAIQTKTGVKGVLVDAYGVYANSLSPEMIQKLKIVR</sequence>
<evidence type="ECO:0000313" key="3">
    <source>
        <dbReference type="Proteomes" id="UP000222163"/>
    </source>
</evidence>
<evidence type="ECO:0000313" key="4">
    <source>
        <dbReference type="Proteomes" id="UP001242342"/>
    </source>
</evidence>
<dbReference type="Proteomes" id="UP000222163">
    <property type="component" value="Unassembled WGS sequence"/>
</dbReference>
<dbReference type="Proteomes" id="UP001242342">
    <property type="component" value="Unassembled WGS sequence"/>
</dbReference>
<accession>A0A2G1BRJ1</accession>
<organism evidence="2 3">
    <name type="scientific">Tenacibaculum discolor</name>
    <dbReference type="NCBI Taxonomy" id="361581"/>
    <lineage>
        <taxon>Bacteria</taxon>
        <taxon>Pseudomonadati</taxon>
        <taxon>Bacteroidota</taxon>
        <taxon>Flavobacteriia</taxon>
        <taxon>Flavobacteriales</taxon>
        <taxon>Flavobacteriaceae</taxon>
        <taxon>Tenacibaculum</taxon>
    </lineage>
</organism>
<dbReference type="RefSeq" id="WP_099216224.1">
    <property type="nucleotide sequence ID" value="NZ_JAUYVU010000009.1"/>
</dbReference>
<gene>
    <name evidence="2" type="ORF">CSC81_13220</name>
    <name evidence="1" type="ORF">Q8W23_11895</name>
</gene>
<evidence type="ECO:0000313" key="1">
    <source>
        <dbReference type="EMBL" id="MDP2542179.1"/>
    </source>
</evidence>